<name>M5S6Q2_9BACT</name>
<accession>M5S6Q2</accession>
<protein>
    <submittedName>
        <fullName evidence="1">Uncharacterized protein</fullName>
    </submittedName>
</protein>
<proteinExistence type="predicted"/>
<comment type="caution">
    <text evidence="1">The sequence shown here is derived from an EMBL/GenBank/DDBJ whole genome shotgun (WGS) entry which is preliminary data.</text>
</comment>
<evidence type="ECO:0000313" key="2">
    <source>
        <dbReference type="Proteomes" id="UP000011996"/>
    </source>
</evidence>
<reference evidence="1 2" key="1">
    <citation type="journal article" date="2013" name="Mar. Genomics">
        <title>Expression of sulfatases in Rhodopirellula baltica and the diversity of sulfatases in the genus Rhodopirellula.</title>
        <authorList>
            <person name="Wegner C.E."/>
            <person name="Richter-Heitmann T."/>
            <person name="Klindworth A."/>
            <person name="Klockow C."/>
            <person name="Richter M."/>
            <person name="Achstetter T."/>
            <person name="Glockner F.O."/>
            <person name="Harder J."/>
        </authorList>
    </citation>
    <scope>NUCLEOTIDE SEQUENCE [LARGE SCALE GENOMIC DNA]</scope>
    <source>
        <strain evidence="1 2">SH398</strain>
    </source>
</reference>
<organism evidence="1 2">
    <name type="scientific">Rhodopirellula europaea SH398</name>
    <dbReference type="NCBI Taxonomy" id="1263868"/>
    <lineage>
        <taxon>Bacteria</taxon>
        <taxon>Pseudomonadati</taxon>
        <taxon>Planctomycetota</taxon>
        <taxon>Planctomycetia</taxon>
        <taxon>Pirellulales</taxon>
        <taxon>Pirellulaceae</taxon>
        <taxon>Rhodopirellula</taxon>
    </lineage>
</organism>
<dbReference type="STRING" id="1263868.RESH_02192"/>
<dbReference type="Proteomes" id="UP000011996">
    <property type="component" value="Unassembled WGS sequence"/>
</dbReference>
<sequence length="115" mass="13179">MKWTQGSWFHFKKGDTIYDSPLAYLPWDLNNFNYCIEVTTATPAQPANGSGRDERDPGSVFFEVSIPNSSREKLVRVAVKKMTQDEFVRMLINGPPSDWKFTAPKVDRSRSTNIF</sequence>
<dbReference type="EMBL" id="ANOF01000071">
    <property type="protein sequence ID" value="EMI27185.1"/>
    <property type="molecule type" value="Genomic_DNA"/>
</dbReference>
<dbReference type="AlphaFoldDB" id="M5S6Q2"/>
<gene>
    <name evidence="1" type="ORF">RESH_02192</name>
</gene>
<evidence type="ECO:0000313" key="1">
    <source>
        <dbReference type="EMBL" id="EMI27185.1"/>
    </source>
</evidence>